<dbReference type="SUPFAM" id="SSF55785">
    <property type="entry name" value="PYP-like sensor domain (PAS domain)"/>
    <property type="match status" value="2"/>
</dbReference>
<keyword evidence="18" id="KW-1185">Reference proteome</keyword>
<feature type="domain" description="PAS" evidence="15">
    <location>
        <begin position="379"/>
        <end position="449"/>
    </location>
</feature>
<dbReference type="PROSITE" id="PS50110">
    <property type="entry name" value="RESPONSE_REGULATORY"/>
    <property type="match status" value="1"/>
</dbReference>
<dbReference type="InterPro" id="IPR001789">
    <property type="entry name" value="Sig_transdc_resp-reg_receiver"/>
</dbReference>
<feature type="domain" description="Histidine kinase" evidence="13">
    <location>
        <begin position="516"/>
        <end position="737"/>
    </location>
</feature>
<dbReference type="InterPro" id="IPR013655">
    <property type="entry name" value="PAS_fold_3"/>
</dbReference>
<feature type="transmembrane region" description="Helical" evidence="12">
    <location>
        <begin position="52"/>
        <end position="71"/>
    </location>
</feature>
<keyword evidence="8" id="KW-0902">Two-component regulatory system</keyword>
<evidence type="ECO:0000256" key="2">
    <source>
        <dbReference type="ARBA" id="ARBA00012438"/>
    </source>
</evidence>
<dbReference type="Pfam" id="PF00512">
    <property type="entry name" value="HisKA"/>
    <property type="match status" value="1"/>
</dbReference>
<dbReference type="GO" id="GO:0000155">
    <property type="term" value="F:phosphorelay sensor kinase activity"/>
    <property type="evidence" value="ECO:0007669"/>
    <property type="project" value="InterPro"/>
</dbReference>
<feature type="domain" description="PAC" evidence="16">
    <location>
        <begin position="451"/>
        <end position="498"/>
    </location>
</feature>
<dbReference type="InterPro" id="IPR036890">
    <property type="entry name" value="HATPase_C_sf"/>
</dbReference>
<organism evidence="17 18">
    <name type="scientific">Oryzomonas rubra</name>
    <dbReference type="NCBI Taxonomy" id="2509454"/>
    <lineage>
        <taxon>Bacteria</taxon>
        <taxon>Pseudomonadati</taxon>
        <taxon>Thermodesulfobacteriota</taxon>
        <taxon>Desulfuromonadia</taxon>
        <taxon>Geobacterales</taxon>
        <taxon>Geobacteraceae</taxon>
        <taxon>Oryzomonas</taxon>
    </lineage>
</organism>
<feature type="domain" description="Response regulatory" evidence="14">
    <location>
        <begin position="766"/>
        <end position="885"/>
    </location>
</feature>
<keyword evidence="12" id="KW-0812">Transmembrane</keyword>
<keyword evidence="3 11" id="KW-0597">Phosphoprotein</keyword>
<dbReference type="SUPFAM" id="SSF52172">
    <property type="entry name" value="CheY-like"/>
    <property type="match status" value="1"/>
</dbReference>
<dbReference type="PANTHER" id="PTHR45339">
    <property type="entry name" value="HYBRID SIGNAL TRANSDUCTION HISTIDINE KINASE J"/>
    <property type="match status" value="1"/>
</dbReference>
<evidence type="ECO:0000259" key="16">
    <source>
        <dbReference type="PROSITE" id="PS50113"/>
    </source>
</evidence>
<dbReference type="GO" id="GO:0006355">
    <property type="term" value="P:regulation of DNA-templated transcription"/>
    <property type="evidence" value="ECO:0007669"/>
    <property type="project" value="InterPro"/>
</dbReference>
<dbReference type="Pfam" id="PF02518">
    <property type="entry name" value="HATPase_c"/>
    <property type="match status" value="1"/>
</dbReference>
<dbReference type="NCBIfam" id="TIGR00229">
    <property type="entry name" value="sensory_box"/>
    <property type="match status" value="2"/>
</dbReference>
<evidence type="ECO:0000256" key="5">
    <source>
        <dbReference type="ARBA" id="ARBA00022741"/>
    </source>
</evidence>
<dbReference type="CDD" id="cd17546">
    <property type="entry name" value="REC_hyHK_CKI1_RcsC-like"/>
    <property type="match status" value="1"/>
</dbReference>
<dbReference type="Pfam" id="PF00989">
    <property type="entry name" value="PAS"/>
    <property type="match status" value="1"/>
</dbReference>
<dbReference type="InterPro" id="IPR000700">
    <property type="entry name" value="PAS-assoc_C"/>
</dbReference>
<dbReference type="Gene3D" id="3.40.50.2300">
    <property type="match status" value="1"/>
</dbReference>
<dbReference type="PRINTS" id="PR00344">
    <property type="entry name" value="BCTRLSENSOR"/>
</dbReference>
<dbReference type="PANTHER" id="PTHR45339:SF1">
    <property type="entry name" value="HYBRID SIGNAL TRANSDUCTION HISTIDINE KINASE J"/>
    <property type="match status" value="1"/>
</dbReference>
<dbReference type="SMART" id="SM00086">
    <property type="entry name" value="PAC"/>
    <property type="match status" value="2"/>
</dbReference>
<evidence type="ECO:0000256" key="4">
    <source>
        <dbReference type="ARBA" id="ARBA00022679"/>
    </source>
</evidence>
<evidence type="ECO:0000256" key="9">
    <source>
        <dbReference type="ARBA" id="ARBA00064003"/>
    </source>
</evidence>
<gene>
    <name evidence="17" type="ORF">ET418_08595</name>
</gene>
<dbReference type="PROSITE" id="PS50113">
    <property type="entry name" value="PAC"/>
    <property type="match status" value="2"/>
</dbReference>
<evidence type="ECO:0000313" key="17">
    <source>
        <dbReference type="EMBL" id="KAA0892245.1"/>
    </source>
</evidence>
<dbReference type="SUPFAM" id="SSF55874">
    <property type="entry name" value="ATPase domain of HSP90 chaperone/DNA topoisomerase II/histidine kinase"/>
    <property type="match status" value="1"/>
</dbReference>
<dbReference type="Gene3D" id="3.30.450.20">
    <property type="entry name" value="PAS domain"/>
    <property type="match status" value="2"/>
</dbReference>
<dbReference type="SUPFAM" id="SSF47384">
    <property type="entry name" value="Homodimeric domain of signal transducing histidine kinase"/>
    <property type="match status" value="1"/>
</dbReference>
<dbReference type="FunFam" id="3.30.565.10:FF:000010">
    <property type="entry name" value="Sensor histidine kinase RcsC"/>
    <property type="match status" value="1"/>
</dbReference>
<proteinExistence type="predicted"/>
<keyword evidence="12" id="KW-0472">Membrane</keyword>
<dbReference type="EC" id="2.7.13.3" evidence="2"/>
<evidence type="ECO:0000256" key="10">
    <source>
        <dbReference type="ARBA" id="ARBA00068150"/>
    </source>
</evidence>
<dbReference type="InterPro" id="IPR003661">
    <property type="entry name" value="HisK_dim/P_dom"/>
</dbReference>
<dbReference type="GO" id="GO:0005524">
    <property type="term" value="F:ATP binding"/>
    <property type="evidence" value="ECO:0007669"/>
    <property type="project" value="UniProtKB-KW"/>
</dbReference>
<evidence type="ECO:0000256" key="7">
    <source>
        <dbReference type="ARBA" id="ARBA00022840"/>
    </source>
</evidence>
<feature type="domain" description="PAC" evidence="16">
    <location>
        <begin position="327"/>
        <end position="378"/>
    </location>
</feature>
<dbReference type="Pfam" id="PF00072">
    <property type="entry name" value="Response_reg"/>
    <property type="match status" value="1"/>
</dbReference>
<evidence type="ECO:0000256" key="6">
    <source>
        <dbReference type="ARBA" id="ARBA00022777"/>
    </source>
</evidence>
<evidence type="ECO:0000313" key="18">
    <source>
        <dbReference type="Proteomes" id="UP000324298"/>
    </source>
</evidence>
<keyword evidence="5" id="KW-0547">Nucleotide-binding</keyword>
<dbReference type="InterPro" id="IPR004358">
    <property type="entry name" value="Sig_transdc_His_kin-like_C"/>
</dbReference>
<feature type="modified residue" description="4-aspartylphosphate" evidence="11">
    <location>
        <position position="815"/>
    </location>
</feature>
<dbReference type="PROSITE" id="PS50112">
    <property type="entry name" value="PAS"/>
    <property type="match status" value="2"/>
</dbReference>
<evidence type="ECO:0000256" key="1">
    <source>
        <dbReference type="ARBA" id="ARBA00000085"/>
    </source>
</evidence>
<evidence type="ECO:0000259" key="15">
    <source>
        <dbReference type="PROSITE" id="PS50112"/>
    </source>
</evidence>
<reference evidence="17 18" key="1">
    <citation type="submission" date="2019-04" db="EMBL/GenBank/DDBJ databases">
        <title>Geobacter ruber sp. nov., ferric-reducing bacteria isolated from paddy soil.</title>
        <authorList>
            <person name="Xu Z."/>
            <person name="Masuda Y."/>
            <person name="Itoh H."/>
            <person name="Senoo K."/>
        </authorList>
    </citation>
    <scope>NUCLEOTIDE SEQUENCE [LARGE SCALE GENOMIC DNA]</scope>
    <source>
        <strain evidence="17 18">Red88</strain>
    </source>
</reference>
<dbReference type="InterPro" id="IPR001610">
    <property type="entry name" value="PAC"/>
</dbReference>
<dbReference type="SMART" id="SM00387">
    <property type="entry name" value="HATPase_c"/>
    <property type="match status" value="1"/>
</dbReference>
<protein>
    <recommendedName>
        <fullName evidence="10">Sensory/regulatory protein RpfC</fullName>
        <ecNumber evidence="2">2.7.13.3</ecNumber>
    </recommendedName>
</protein>
<evidence type="ECO:0000256" key="8">
    <source>
        <dbReference type="ARBA" id="ARBA00023012"/>
    </source>
</evidence>
<feature type="domain" description="PAS" evidence="15">
    <location>
        <begin position="251"/>
        <end position="310"/>
    </location>
</feature>
<evidence type="ECO:0000259" key="13">
    <source>
        <dbReference type="PROSITE" id="PS50109"/>
    </source>
</evidence>
<dbReference type="PROSITE" id="PS50109">
    <property type="entry name" value="HIS_KIN"/>
    <property type="match status" value="1"/>
</dbReference>
<dbReference type="InterPro" id="IPR013767">
    <property type="entry name" value="PAS_fold"/>
</dbReference>
<dbReference type="RefSeq" id="WP_149307182.1">
    <property type="nucleotide sequence ID" value="NZ_SRSD01000004.1"/>
</dbReference>
<dbReference type="Proteomes" id="UP000324298">
    <property type="component" value="Unassembled WGS sequence"/>
</dbReference>
<evidence type="ECO:0000259" key="14">
    <source>
        <dbReference type="PROSITE" id="PS50110"/>
    </source>
</evidence>
<dbReference type="CDD" id="cd00130">
    <property type="entry name" value="PAS"/>
    <property type="match status" value="2"/>
</dbReference>
<sequence>MSDYLMAILVEFTGGDFAPDHFVRLGTAALFWGLLIWAAMRQRRHDPQRNRLLLIGFTLGLVRELFMFAVLSLSFSKTIPNALMQPFTKPVEQLLTGVSLVWIASAYLDSLLDARLAGRYLKGGVACLLAAYLATFRGWASFSGSLPEANFHASGYGVTFHLAGAMVLAAALVFLWRVSGWRRTALLVAFGVFFLDDALGLAYGISSESAITVLGSIRHGLHMFGIPVFGYIYGRELWEHHLTAEREALRSRERYQKLVDTIEGIVWEATADTLRFTFVSAQAERLLGYPVSAWLSDPDFCHDRIHPEDRGWVLNICRGMGYDGASRQFEFRMIDAGGGTLWLRNAVSVIAEEGQPPILRGQMFDITERRKMIDSLRESEAKFRSYIEFAPIGAFVVDHLGRYVETNRTGAAMLGYAEAELLDMSIADVLPPEYRETGRQNFERLKEVGSASRESLLVRKDGGLLWVSLQAVKLGHDRYIGFFQDITERKETEQALISAKDAADAANAAKSQFLANMSHELRTPLNGIIGMSGLLMDTDLTPEQLEYAGIALKSSKDLLDLIDELLDFARIEAGKLLFEKRDFNLQTVLKDTIQILSLQAEEKRLQLDWEVEPDVPLHLKGDPGRLAQIIRNIVGNAIKFTRQGGVAVHVSREAEEGGLVTLQLAVTDTGIGIPQEYLGRIFTPFVQVDGSSTRKYSGTGLGLAISNQLAELMGGSINVVSAVGSGSIFRIVLPFEKQEQKPMKNQEGENRTVFFNRDADAPQRARILLAEDHTTNRRVIRMMLNKLGYEADAVANGRDAIKALESTSYDLVLMDCQMPEMNGYDATAVIRDPASHVLDHATPVIALTANAMAGERDKCIEAGMNDYLSKPVLVQDLETVLSKWLEKR</sequence>
<dbReference type="InterPro" id="IPR035965">
    <property type="entry name" value="PAS-like_dom_sf"/>
</dbReference>
<dbReference type="InterPro" id="IPR000014">
    <property type="entry name" value="PAS"/>
</dbReference>
<dbReference type="InterPro" id="IPR036097">
    <property type="entry name" value="HisK_dim/P_sf"/>
</dbReference>
<name>A0A5A9XIC1_9BACT</name>
<evidence type="ECO:0000256" key="12">
    <source>
        <dbReference type="SAM" id="Phobius"/>
    </source>
</evidence>
<feature type="transmembrane region" description="Helical" evidence="12">
    <location>
        <begin position="91"/>
        <end position="108"/>
    </location>
</feature>
<dbReference type="AlphaFoldDB" id="A0A5A9XIC1"/>
<comment type="catalytic activity">
    <reaction evidence="1">
        <text>ATP + protein L-histidine = ADP + protein N-phospho-L-histidine.</text>
        <dbReference type="EC" id="2.7.13.3"/>
    </reaction>
</comment>
<dbReference type="SMART" id="SM00091">
    <property type="entry name" value="PAS"/>
    <property type="match status" value="2"/>
</dbReference>
<feature type="transmembrane region" description="Helical" evidence="12">
    <location>
        <begin position="22"/>
        <end position="40"/>
    </location>
</feature>
<evidence type="ECO:0000256" key="3">
    <source>
        <dbReference type="ARBA" id="ARBA00022553"/>
    </source>
</evidence>
<dbReference type="Gene3D" id="1.10.287.130">
    <property type="match status" value="1"/>
</dbReference>
<dbReference type="Pfam" id="PF08447">
    <property type="entry name" value="PAS_3"/>
    <property type="match status" value="1"/>
</dbReference>
<dbReference type="Gene3D" id="3.30.565.10">
    <property type="entry name" value="Histidine kinase-like ATPase, C-terminal domain"/>
    <property type="match status" value="1"/>
</dbReference>
<keyword evidence="6" id="KW-0418">Kinase</keyword>
<dbReference type="FunFam" id="1.10.287.130:FF:000002">
    <property type="entry name" value="Two-component osmosensing histidine kinase"/>
    <property type="match status" value="1"/>
</dbReference>
<dbReference type="InterPro" id="IPR003594">
    <property type="entry name" value="HATPase_dom"/>
</dbReference>
<keyword evidence="7" id="KW-0067">ATP-binding</keyword>
<dbReference type="InterPro" id="IPR005467">
    <property type="entry name" value="His_kinase_dom"/>
</dbReference>
<dbReference type="InterPro" id="IPR011006">
    <property type="entry name" value="CheY-like_superfamily"/>
</dbReference>
<comment type="caution">
    <text evidence="17">The sequence shown here is derived from an EMBL/GenBank/DDBJ whole genome shotgun (WGS) entry which is preliminary data.</text>
</comment>
<dbReference type="EMBL" id="SRSD01000004">
    <property type="protein sequence ID" value="KAA0892245.1"/>
    <property type="molecule type" value="Genomic_DNA"/>
</dbReference>
<feature type="transmembrane region" description="Helical" evidence="12">
    <location>
        <begin position="160"/>
        <end position="178"/>
    </location>
</feature>
<feature type="transmembrane region" description="Helical" evidence="12">
    <location>
        <begin position="120"/>
        <end position="140"/>
    </location>
</feature>
<dbReference type="OrthoDB" id="9797097at2"/>
<keyword evidence="12" id="KW-1133">Transmembrane helix</keyword>
<dbReference type="CDD" id="cd00082">
    <property type="entry name" value="HisKA"/>
    <property type="match status" value="1"/>
</dbReference>
<comment type="subunit">
    <text evidence="9">At low DSF concentrations, interacts with RpfF.</text>
</comment>
<evidence type="ECO:0000256" key="11">
    <source>
        <dbReference type="PROSITE-ProRule" id="PRU00169"/>
    </source>
</evidence>
<dbReference type="SMART" id="SM00448">
    <property type="entry name" value="REC"/>
    <property type="match status" value="1"/>
</dbReference>
<dbReference type="CDD" id="cd16922">
    <property type="entry name" value="HATPase_EvgS-ArcB-TorS-like"/>
    <property type="match status" value="1"/>
</dbReference>
<dbReference type="SMART" id="SM00388">
    <property type="entry name" value="HisKA"/>
    <property type="match status" value="1"/>
</dbReference>
<accession>A0A5A9XIC1</accession>
<feature type="transmembrane region" description="Helical" evidence="12">
    <location>
        <begin position="185"/>
        <end position="205"/>
    </location>
</feature>
<keyword evidence="4" id="KW-0808">Transferase</keyword>